<evidence type="ECO:0000256" key="4">
    <source>
        <dbReference type="ARBA" id="ARBA00022679"/>
    </source>
</evidence>
<comment type="subcellular location">
    <subcellularLocation>
        <location evidence="11">Cytoplasm</location>
    </subcellularLocation>
</comment>
<dbReference type="AlphaFoldDB" id="A0A2A4XBI7"/>
<evidence type="ECO:0000256" key="1">
    <source>
        <dbReference type="ARBA" id="ARBA00022490"/>
    </source>
</evidence>
<feature type="binding site" evidence="11">
    <location>
        <position position="209"/>
    </location>
    <ligand>
        <name>Mg(2+)</name>
        <dbReference type="ChEBI" id="CHEBI:18420"/>
    </ligand>
</feature>
<comment type="catalytic activity">
    <reaction evidence="11">
        <text>L-threonyl-[protein] + ATP = O-phospho-L-threonyl-[protein] + ADP + H(+)</text>
        <dbReference type="Rhea" id="RHEA:46608"/>
        <dbReference type="Rhea" id="RHEA-COMP:11060"/>
        <dbReference type="Rhea" id="RHEA-COMP:11605"/>
        <dbReference type="ChEBI" id="CHEBI:15378"/>
        <dbReference type="ChEBI" id="CHEBI:30013"/>
        <dbReference type="ChEBI" id="CHEBI:30616"/>
        <dbReference type="ChEBI" id="CHEBI:61977"/>
        <dbReference type="ChEBI" id="CHEBI:456216"/>
        <dbReference type="EC" id="2.7.11.1"/>
    </reaction>
</comment>
<feature type="binding site" evidence="11">
    <location>
        <position position="221"/>
    </location>
    <ligand>
        <name>Mg(2+)</name>
        <dbReference type="ChEBI" id="CHEBI:18420"/>
    </ligand>
</feature>
<comment type="function">
    <text evidence="11">A protein kinase that phosphorylates Ser and Thr residues. Probably acts to suppress the effects of stress linked to accumulation of reactive oxygen species. Probably involved in the extracytoplasmic stress response.</text>
</comment>
<evidence type="ECO:0000256" key="8">
    <source>
        <dbReference type="ARBA" id="ARBA00022840"/>
    </source>
</evidence>
<evidence type="ECO:0000256" key="9">
    <source>
        <dbReference type="ARBA" id="ARBA00022842"/>
    </source>
</evidence>
<protein>
    <recommendedName>
        <fullName evidence="11">Stress response kinase A</fullName>
        <ecNumber evidence="11">2.7.11.1</ecNumber>
    </recommendedName>
    <alternativeName>
        <fullName evidence="11">Serine/threonine-protein kinase SrkA</fullName>
    </alternativeName>
</protein>
<dbReference type="HAMAP" id="MF_01497">
    <property type="entry name" value="SrkA_kinase"/>
    <property type="match status" value="1"/>
</dbReference>
<evidence type="ECO:0000259" key="12">
    <source>
        <dbReference type="Pfam" id="PF01636"/>
    </source>
</evidence>
<feature type="site" description="ATP" evidence="11">
    <location>
        <position position="36"/>
    </location>
</feature>
<sequence>MESSSHPYAELSPVTVLEAVESLDYETDARFFPLNSYENRVYQVGLVDKPSIIVKFYRPDRWTTEQILEEHSYTQELADLEIPVVPPIAFAGSGTLQQFNNFRFSVFEQFLGRPPELDNLDNLLVMGRFVGRIHAVGALDEFNHRIELTAERFAVQSRQFLLENDFLSRDLRPAYETLSQDLVDKIQQRFADHGEVQKLRIHGDCHPGNVLWKDETPNFVDFDDTMTGPAIQDLWMMLSGDRNQRQAQLLELAEGYNEFHDFRSSELELVESLRTMRLMNYAAWLARRWEDPAFPMSFPWFNTERYWAEHILELREQLFLLDEPALRLV</sequence>
<evidence type="ECO:0000256" key="6">
    <source>
        <dbReference type="ARBA" id="ARBA00022741"/>
    </source>
</evidence>
<keyword evidence="8 11" id="KW-0067">ATP-binding</keyword>
<evidence type="ECO:0000256" key="7">
    <source>
        <dbReference type="ARBA" id="ARBA00022777"/>
    </source>
</evidence>
<gene>
    <name evidence="11" type="primary">srkA</name>
    <name evidence="13" type="ORF">COB20_03940</name>
</gene>
<keyword evidence="6 11" id="KW-0547">Nucleotide-binding</keyword>
<organism evidence="13 14">
    <name type="scientific">SAR86 cluster bacterium</name>
    <dbReference type="NCBI Taxonomy" id="2030880"/>
    <lineage>
        <taxon>Bacteria</taxon>
        <taxon>Pseudomonadati</taxon>
        <taxon>Pseudomonadota</taxon>
        <taxon>Gammaproteobacteria</taxon>
        <taxon>SAR86 cluster</taxon>
    </lineage>
</organism>
<dbReference type="GO" id="GO:0005524">
    <property type="term" value="F:ATP binding"/>
    <property type="evidence" value="ECO:0007669"/>
    <property type="project" value="UniProtKB-UniRule"/>
</dbReference>
<dbReference type="SUPFAM" id="SSF56112">
    <property type="entry name" value="Protein kinase-like (PK-like)"/>
    <property type="match status" value="1"/>
</dbReference>
<accession>A0A2A4XBI7</accession>
<comment type="subunit">
    <text evidence="11">Monomer.</text>
</comment>
<evidence type="ECO:0000256" key="11">
    <source>
        <dbReference type="HAMAP-Rule" id="MF_01497"/>
    </source>
</evidence>
<dbReference type="GO" id="GO:0005737">
    <property type="term" value="C:cytoplasm"/>
    <property type="evidence" value="ECO:0007669"/>
    <property type="project" value="UniProtKB-SubCell"/>
</dbReference>
<evidence type="ECO:0000256" key="10">
    <source>
        <dbReference type="ARBA" id="ARBA00023016"/>
    </source>
</evidence>
<dbReference type="GO" id="GO:0004674">
    <property type="term" value="F:protein serine/threonine kinase activity"/>
    <property type="evidence" value="ECO:0007669"/>
    <property type="project" value="UniProtKB-UniRule"/>
</dbReference>
<dbReference type="PANTHER" id="PTHR39573">
    <property type="entry name" value="STRESS RESPONSE KINASE A"/>
    <property type="match status" value="1"/>
</dbReference>
<keyword evidence="10 11" id="KW-0346">Stress response</keyword>
<dbReference type="NCBIfam" id="NF008738">
    <property type="entry name" value="PRK11768.1"/>
    <property type="match status" value="1"/>
</dbReference>
<comment type="cofactor">
    <cofactor evidence="11">
        <name>Mg(2+)</name>
        <dbReference type="ChEBI" id="CHEBI:18420"/>
    </cofactor>
</comment>
<dbReference type="Gene3D" id="3.30.200.70">
    <property type="match status" value="1"/>
</dbReference>
<keyword evidence="3 11" id="KW-0597">Phosphoprotein</keyword>
<keyword evidence="4 11" id="KW-0808">Transferase</keyword>
<feature type="active site" evidence="11">
    <location>
        <position position="221"/>
    </location>
</feature>
<evidence type="ECO:0000256" key="2">
    <source>
        <dbReference type="ARBA" id="ARBA00022527"/>
    </source>
</evidence>
<dbReference type="GO" id="GO:0000287">
    <property type="term" value="F:magnesium ion binding"/>
    <property type="evidence" value="ECO:0007669"/>
    <property type="project" value="UniProtKB-UniRule"/>
</dbReference>
<keyword evidence="7 11" id="KW-0418">Kinase</keyword>
<comment type="catalytic activity">
    <reaction evidence="11">
        <text>L-seryl-[protein] + ATP = O-phospho-L-seryl-[protein] + ADP + H(+)</text>
        <dbReference type="Rhea" id="RHEA:17989"/>
        <dbReference type="Rhea" id="RHEA-COMP:9863"/>
        <dbReference type="Rhea" id="RHEA-COMP:11604"/>
        <dbReference type="ChEBI" id="CHEBI:15378"/>
        <dbReference type="ChEBI" id="CHEBI:29999"/>
        <dbReference type="ChEBI" id="CHEBI:30616"/>
        <dbReference type="ChEBI" id="CHEBI:83421"/>
        <dbReference type="ChEBI" id="CHEBI:456216"/>
        <dbReference type="EC" id="2.7.11.1"/>
    </reaction>
</comment>
<evidence type="ECO:0000256" key="3">
    <source>
        <dbReference type="ARBA" id="ARBA00022553"/>
    </source>
</evidence>
<evidence type="ECO:0000313" key="14">
    <source>
        <dbReference type="Proteomes" id="UP000218767"/>
    </source>
</evidence>
<dbReference type="Gene3D" id="1.10.510.10">
    <property type="entry name" value="Transferase(Phosphotransferase) domain 1"/>
    <property type="match status" value="1"/>
</dbReference>
<evidence type="ECO:0000313" key="13">
    <source>
        <dbReference type="EMBL" id="PCI79953.1"/>
    </source>
</evidence>
<dbReference type="Proteomes" id="UP000218767">
    <property type="component" value="Unassembled WGS sequence"/>
</dbReference>
<comment type="similarity">
    <text evidence="11">Belongs to the SrkA/RdoA protein kinase family.</text>
</comment>
<dbReference type="InterPro" id="IPR011009">
    <property type="entry name" value="Kinase-like_dom_sf"/>
</dbReference>
<dbReference type="InterPro" id="IPR002575">
    <property type="entry name" value="Aminoglycoside_PTrfase"/>
</dbReference>
<dbReference type="GO" id="GO:0106310">
    <property type="term" value="F:protein serine kinase activity"/>
    <property type="evidence" value="ECO:0007669"/>
    <property type="project" value="RHEA"/>
</dbReference>
<dbReference type="EMBL" id="NVUL01000013">
    <property type="protein sequence ID" value="PCI79953.1"/>
    <property type="molecule type" value="Genomic_DNA"/>
</dbReference>
<dbReference type="Pfam" id="PF01636">
    <property type="entry name" value="APH"/>
    <property type="match status" value="1"/>
</dbReference>
<dbReference type="InterPro" id="IPR032882">
    <property type="entry name" value="SrkA/RdoA"/>
</dbReference>
<keyword evidence="2 11" id="KW-0723">Serine/threonine-protein kinase</keyword>
<evidence type="ECO:0000256" key="5">
    <source>
        <dbReference type="ARBA" id="ARBA00022723"/>
    </source>
</evidence>
<feature type="active site" description="Proton acceptor" evidence="11">
    <location>
        <position position="204"/>
    </location>
</feature>
<feature type="domain" description="Aminoglycoside phosphotransferase" evidence="12">
    <location>
        <begin position="35"/>
        <end position="259"/>
    </location>
</feature>
<comment type="caution">
    <text evidence="13">The sequence shown here is derived from an EMBL/GenBank/DDBJ whole genome shotgun (WGS) entry which is preliminary data.</text>
</comment>
<dbReference type="Gene3D" id="1.20.1270.170">
    <property type="match status" value="1"/>
</dbReference>
<keyword evidence="9 11" id="KW-0460">Magnesium</keyword>
<keyword evidence="5 11" id="KW-0479">Metal-binding</keyword>
<reference evidence="14" key="1">
    <citation type="submission" date="2017-08" db="EMBL/GenBank/DDBJ databases">
        <title>A dynamic microbial community with high functional redundancy inhabits the cold, oxic subseafloor aquifer.</title>
        <authorList>
            <person name="Tully B.J."/>
            <person name="Wheat C.G."/>
            <person name="Glazer B.T."/>
            <person name="Huber J.A."/>
        </authorList>
    </citation>
    <scope>NUCLEOTIDE SEQUENCE [LARGE SCALE GENOMIC DNA]</scope>
</reference>
<keyword evidence="1 11" id="KW-0963">Cytoplasm</keyword>
<name>A0A2A4XBI7_9GAMM</name>
<proteinExistence type="inferred from homology"/>
<dbReference type="PANTHER" id="PTHR39573:SF1">
    <property type="entry name" value="STRESS RESPONSE KINASE A"/>
    <property type="match status" value="1"/>
</dbReference>
<dbReference type="EC" id="2.7.11.1" evidence="11"/>